<name>C5XAV6_SORBI</name>
<evidence type="ECO:0008006" key="4">
    <source>
        <dbReference type="Google" id="ProtNLM"/>
    </source>
</evidence>
<sequence length="115" mass="11813">MALSLKMAASLVAAVLLLATPQARGWALQVDDEVMPDDKVLVEKPAEQVVVAIPGGAGTIAPGSIICLQCQCCSRSNPGKCEINTCCSSLNCDRGSKCDLVKDKCGCAGCSVIAN</sequence>
<protein>
    <recommendedName>
        <fullName evidence="4">Bowman-Birk serine protease inhibitors family domain-containing protein</fullName>
    </recommendedName>
</protein>
<dbReference type="InParanoid" id="C5XAV6"/>
<evidence type="ECO:0000313" key="2">
    <source>
        <dbReference type="EMBL" id="EER99506.1"/>
    </source>
</evidence>
<reference evidence="2 3" key="1">
    <citation type="journal article" date="2009" name="Nature">
        <title>The Sorghum bicolor genome and the diversification of grasses.</title>
        <authorList>
            <person name="Paterson A.H."/>
            <person name="Bowers J.E."/>
            <person name="Bruggmann R."/>
            <person name="Dubchak I."/>
            <person name="Grimwood J."/>
            <person name="Gundlach H."/>
            <person name="Haberer G."/>
            <person name="Hellsten U."/>
            <person name="Mitros T."/>
            <person name="Poliakov A."/>
            <person name="Schmutz J."/>
            <person name="Spannagl M."/>
            <person name="Tang H."/>
            <person name="Wang X."/>
            <person name="Wicker T."/>
            <person name="Bharti A.K."/>
            <person name="Chapman J."/>
            <person name="Feltus F.A."/>
            <person name="Gowik U."/>
            <person name="Grigoriev I.V."/>
            <person name="Lyons E."/>
            <person name="Maher C.A."/>
            <person name="Martis M."/>
            <person name="Narechania A."/>
            <person name="Otillar R.P."/>
            <person name="Penning B.W."/>
            <person name="Salamov A.A."/>
            <person name="Wang Y."/>
            <person name="Zhang L."/>
            <person name="Carpita N.C."/>
            <person name="Freeling M."/>
            <person name="Gingle A.R."/>
            <person name="Hash C.T."/>
            <person name="Keller B."/>
            <person name="Klein P."/>
            <person name="Kresovich S."/>
            <person name="McCann M.C."/>
            <person name="Ming R."/>
            <person name="Peterson D.G."/>
            <person name="Mehboob-ur-Rahman"/>
            <person name="Ware D."/>
            <person name="Westhoff P."/>
            <person name="Mayer K.F."/>
            <person name="Messing J."/>
            <person name="Rokhsar D.S."/>
        </authorList>
    </citation>
    <scope>NUCLEOTIDE SEQUENCE [LARGE SCALE GENOMIC DNA]</scope>
    <source>
        <strain evidence="3">cv. BTx623</strain>
    </source>
</reference>
<proteinExistence type="predicted"/>
<dbReference type="EMBL" id="CM000761">
    <property type="protein sequence ID" value="EER99506.1"/>
    <property type="molecule type" value="Genomic_DNA"/>
</dbReference>
<feature type="chain" id="PRO_5002956894" description="Bowman-Birk serine protease inhibitors family domain-containing protein" evidence="1">
    <location>
        <begin position="26"/>
        <end position="115"/>
    </location>
</feature>
<gene>
    <name evidence="2" type="ORF">SORBI_3002G331900</name>
</gene>
<keyword evidence="3" id="KW-1185">Reference proteome</keyword>
<evidence type="ECO:0000313" key="3">
    <source>
        <dbReference type="Proteomes" id="UP000000768"/>
    </source>
</evidence>
<dbReference type="OMA" id="DKCGCAG"/>
<dbReference type="AlphaFoldDB" id="C5XAV6"/>
<dbReference type="Gramene" id="EER99506">
    <property type="protein sequence ID" value="EER99506"/>
    <property type="gene ID" value="SORBI_3002G331900"/>
</dbReference>
<reference evidence="3" key="2">
    <citation type="journal article" date="2018" name="Plant J.">
        <title>The Sorghum bicolor reference genome: improved assembly, gene annotations, a transcriptome atlas, and signatures of genome organization.</title>
        <authorList>
            <person name="McCormick R.F."/>
            <person name="Truong S.K."/>
            <person name="Sreedasyam A."/>
            <person name="Jenkins J."/>
            <person name="Shu S."/>
            <person name="Sims D."/>
            <person name="Kennedy M."/>
            <person name="Amirebrahimi M."/>
            <person name="Weers B.D."/>
            <person name="McKinley B."/>
            <person name="Mattison A."/>
            <person name="Morishige D.T."/>
            <person name="Grimwood J."/>
            <person name="Schmutz J."/>
            <person name="Mullet J.E."/>
        </authorList>
    </citation>
    <scope>NUCLEOTIDE SEQUENCE [LARGE SCALE GENOMIC DNA]</scope>
    <source>
        <strain evidence="3">cv. BTx623</strain>
    </source>
</reference>
<evidence type="ECO:0000256" key="1">
    <source>
        <dbReference type="SAM" id="SignalP"/>
    </source>
</evidence>
<dbReference type="FunCoup" id="C5XAV6">
    <property type="interactions" value="820"/>
</dbReference>
<accession>C5XAV6</accession>
<feature type="signal peptide" evidence="1">
    <location>
        <begin position="1"/>
        <end position="25"/>
    </location>
</feature>
<dbReference type="eggNOG" id="ENOG502R3P3">
    <property type="taxonomic scope" value="Eukaryota"/>
</dbReference>
<dbReference type="Proteomes" id="UP000000768">
    <property type="component" value="Chromosome 2"/>
</dbReference>
<organism evidence="2 3">
    <name type="scientific">Sorghum bicolor</name>
    <name type="common">Sorghum</name>
    <name type="synonym">Sorghum vulgare</name>
    <dbReference type="NCBI Taxonomy" id="4558"/>
    <lineage>
        <taxon>Eukaryota</taxon>
        <taxon>Viridiplantae</taxon>
        <taxon>Streptophyta</taxon>
        <taxon>Embryophyta</taxon>
        <taxon>Tracheophyta</taxon>
        <taxon>Spermatophyta</taxon>
        <taxon>Magnoliopsida</taxon>
        <taxon>Liliopsida</taxon>
        <taxon>Poales</taxon>
        <taxon>Poaceae</taxon>
        <taxon>PACMAD clade</taxon>
        <taxon>Panicoideae</taxon>
        <taxon>Andropogonodae</taxon>
        <taxon>Andropogoneae</taxon>
        <taxon>Sorghinae</taxon>
        <taxon>Sorghum</taxon>
    </lineage>
</organism>
<dbReference type="HOGENOM" id="CLU_2200967_0_0_1"/>
<keyword evidence="1" id="KW-0732">Signal</keyword>